<evidence type="ECO:0000256" key="3">
    <source>
        <dbReference type="ARBA" id="ARBA00022764"/>
    </source>
</evidence>
<dbReference type="PANTHER" id="PTHR33376">
    <property type="match status" value="1"/>
</dbReference>
<keyword evidence="3" id="KW-0574">Periplasm</keyword>
<dbReference type="AlphaFoldDB" id="A0A8J3GXD3"/>
<dbReference type="Proteomes" id="UP000626220">
    <property type="component" value="Unassembled WGS sequence"/>
</dbReference>
<organism evidence="5 6">
    <name type="scientific">Seohaeicola zhoushanensis</name>
    <dbReference type="NCBI Taxonomy" id="1569283"/>
    <lineage>
        <taxon>Bacteria</taxon>
        <taxon>Pseudomonadati</taxon>
        <taxon>Pseudomonadota</taxon>
        <taxon>Alphaproteobacteria</taxon>
        <taxon>Rhodobacterales</taxon>
        <taxon>Roseobacteraceae</taxon>
        <taxon>Seohaeicola</taxon>
    </lineage>
</organism>
<comment type="subcellular location">
    <subcellularLocation>
        <location evidence="1">Periplasm</location>
    </subcellularLocation>
</comment>
<feature type="chain" id="PRO_5035306080" evidence="4">
    <location>
        <begin position="29"/>
        <end position="349"/>
    </location>
</feature>
<protein>
    <submittedName>
        <fullName evidence="5">C4-dicarboxylate ABC transporter substrate-binding protein</fullName>
    </submittedName>
</protein>
<reference evidence="5" key="1">
    <citation type="journal article" date="2014" name="Int. J. Syst. Evol. Microbiol.">
        <title>Complete genome sequence of Corynebacterium casei LMG S-19264T (=DSM 44701T), isolated from a smear-ripened cheese.</title>
        <authorList>
            <consortium name="US DOE Joint Genome Institute (JGI-PGF)"/>
            <person name="Walter F."/>
            <person name="Albersmeier A."/>
            <person name="Kalinowski J."/>
            <person name="Ruckert C."/>
        </authorList>
    </citation>
    <scope>NUCLEOTIDE SEQUENCE</scope>
    <source>
        <strain evidence="5">KCTC 42650</strain>
    </source>
</reference>
<keyword evidence="2 4" id="KW-0732">Signal</keyword>
<dbReference type="EMBL" id="BNCJ01000004">
    <property type="protein sequence ID" value="GHF49433.1"/>
    <property type="molecule type" value="Genomic_DNA"/>
</dbReference>
<name>A0A8J3GXD3_9RHOB</name>
<dbReference type="NCBIfam" id="NF037995">
    <property type="entry name" value="TRAP_S1"/>
    <property type="match status" value="1"/>
</dbReference>
<dbReference type="CDD" id="cd13666">
    <property type="entry name" value="PBP2_TRAP_DctP_like_1"/>
    <property type="match status" value="1"/>
</dbReference>
<evidence type="ECO:0000256" key="1">
    <source>
        <dbReference type="ARBA" id="ARBA00004418"/>
    </source>
</evidence>
<feature type="signal peptide" evidence="4">
    <location>
        <begin position="1"/>
        <end position="28"/>
    </location>
</feature>
<reference evidence="5" key="2">
    <citation type="submission" date="2020-09" db="EMBL/GenBank/DDBJ databases">
        <authorList>
            <person name="Sun Q."/>
            <person name="Kim S."/>
        </authorList>
    </citation>
    <scope>NUCLEOTIDE SEQUENCE</scope>
    <source>
        <strain evidence="5">KCTC 42650</strain>
    </source>
</reference>
<dbReference type="InterPro" id="IPR018389">
    <property type="entry name" value="DctP_fam"/>
</dbReference>
<evidence type="ECO:0000256" key="4">
    <source>
        <dbReference type="SAM" id="SignalP"/>
    </source>
</evidence>
<sequence length="349" mass="38097">MKCKTDKRLPLAFASAIFAAALAQPVVAQEFSDVTLRHATGLPQTYPMVVTTTRFNEIVEKESGGKVKVQMFWGGSLGGMKEALDLVSKGAADISDIVPGYFITQLPLYSMTNAIPHTFMDPAAATIALMDVSDSNDAQIAEYQKNNIKPLIFRALDNFYFMCTKPVKTMADFQGLKIKSFGNYIPKLIEALGATPVNVIVADSYEALKRGSLDCTYSSFPDMDAYKLHEVAKYITDVPMGGIVAYSDSMNLDKFNALTPETQDLLVKTGREVTLWWNEQSAADSERAKAAMLANGVEMVAFDDPEALHAAVPDMIALWVTAMEERGMGAEGKAYADDLMAKYNAAAKK</sequence>
<evidence type="ECO:0000313" key="5">
    <source>
        <dbReference type="EMBL" id="GHF49433.1"/>
    </source>
</evidence>
<dbReference type="RefSeq" id="WP_189680072.1">
    <property type="nucleotide sequence ID" value="NZ_BNCJ01000004.1"/>
</dbReference>
<dbReference type="PANTHER" id="PTHR33376:SF15">
    <property type="entry name" value="BLL6794 PROTEIN"/>
    <property type="match status" value="1"/>
</dbReference>
<dbReference type="Pfam" id="PF03480">
    <property type="entry name" value="DctP"/>
    <property type="match status" value="1"/>
</dbReference>
<keyword evidence="6" id="KW-1185">Reference proteome</keyword>
<dbReference type="GO" id="GO:0055085">
    <property type="term" value="P:transmembrane transport"/>
    <property type="evidence" value="ECO:0007669"/>
    <property type="project" value="InterPro"/>
</dbReference>
<comment type="caution">
    <text evidence="5">The sequence shown here is derived from an EMBL/GenBank/DDBJ whole genome shotgun (WGS) entry which is preliminary data.</text>
</comment>
<proteinExistence type="predicted"/>
<dbReference type="Gene3D" id="3.40.190.170">
    <property type="entry name" value="Bacterial extracellular solute-binding protein, family 7"/>
    <property type="match status" value="1"/>
</dbReference>
<dbReference type="InterPro" id="IPR038404">
    <property type="entry name" value="TRAP_DctP_sf"/>
</dbReference>
<accession>A0A8J3GXD3</accession>
<dbReference type="GO" id="GO:0042597">
    <property type="term" value="C:periplasmic space"/>
    <property type="evidence" value="ECO:0007669"/>
    <property type="project" value="UniProtKB-SubCell"/>
</dbReference>
<evidence type="ECO:0000256" key="2">
    <source>
        <dbReference type="ARBA" id="ARBA00022729"/>
    </source>
</evidence>
<evidence type="ECO:0000313" key="6">
    <source>
        <dbReference type="Proteomes" id="UP000626220"/>
    </source>
</evidence>
<gene>
    <name evidence="5" type="ORF">GCM10017056_21410</name>
</gene>